<evidence type="ECO:0000313" key="1">
    <source>
        <dbReference type="EMBL" id="TMQ71448.1"/>
    </source>
</evidence>
<reference evidence="1 2" key="1">
    <citation type="journal article" date="2019" name="Nat. Microbiol.">
        <title>Mediterranean grassland soil C-N compound turnover is dependent on rainfall and depth, and is mediated by genomically divergent microorganisms.</title>
        <authorList>
            <person name="Diamond S."/>
            <person name="Andeer P.F."/>
            <person name="Li Z."/>
            <person name="Crits-Christoph A."/>
            <person name="Burstein D."/>
            <person name="Anantharaman K."/>
            <person name="Lane K.R."/>
            <person name="Thomas B.C."/>
            <person name="Pan C."/>
            <person name="Northen T.R."/>
            <person name="Banfield J.F."/>
        </authorList>
    </citation>
    <scope>NUCLEOTIDE SEQUENCE [LARGE SCALE GENOMIC DNA]</scope>
    <source>
        <strain evidence="1">WS_11</strain>
    </source>
</reference>
<protein>
    <submittedName>
        <fullName evidence="1">DUF2203 family protein</fullName>
    </submittedName>
</protein>
<dbReference type="EMBL" id="VBPB01000163">
    <property type="protein sequence ID" value="TMQ71448.1"/>
    <property type="molecule type" value="Genomic_DNA"/>
</dbReference>
<sequence length="139" mass="16012">MKLILFTVEEANRMLTEVRPRFERLVEAKREFDRVRNRMDVLGLATSGAGEENPDVQELKRLQQRYNALAEMISNGVSTIHRRGCLIKDLDQGLLDFYALNGERLVFLCWKLGEPEITHWHTLDSGFADRQPIGQGEPD</sequence>
<accession>A0A538U6D7</accession>
<proteinExistence type="predicted"/>
<comment type="caution">
    <text evidence="1">The sequence shown here is derived from an EMBL/GenBank/DDBJ whole genome shotgun (WGS) entry which is preliminary data.</text>
</comment>
<name>A0A538U6D7_UNCEI</name>
<dbReference type="Proteomes" id="UP000319771">
    <property type="component" value="Unassembled WGS sequence"/>
</dbReference>
<dbReference type="AlphaFoldDB" id="A0A538U6D7"/>
<dbReference type="PIRSF" id="PIRSF016498">
    <property type="entry name" value="UCP016498"/>
    <property type="match status" value="1"/>
</dbReference>
<dbReference type="Pfam" id="PF09969">
    <property type="entry name" value="DUF2203"/>
    <property type="match status" value="1"/>
</dbReference>
<dbReference type="InterPro" id="IPR018699">
    <property type="entry name" value="DUF2203"/>
</dbReference>
<organism evidence="1 2">
    <name type="scientific">Eiseniibacteriota bacterium</name>
    <dbReference type="NCBI Taxonomy" id="2212470"/>
    <lineage>
        <taxon>Bacteria</taxon>
        <taxon>Candidatus Eiseniibacteriota</taxon>
    </lineage>
</organism>
<gene>
    <name evidence="1" type="ORF">E6K81_10075</name>
</gene>
<evidence type="ECO:0000313" key="2">
    <source>
        <dbReference type="Proteomes" id="UP000319771"/>
    </source>
</evidence>